<dbReference type="EMBL" id="JBHUFF010000013">
    <property type="protein sequence ID" value="MFD1799548.1"/>
    <property type="molecule type" value="Genomic_DNA"/>
</dbReference>
<sequence length="99" mass="11278">MKIELTQNAIDWFEDEVGLMPGGGVRFLGKVYGKTDIHEGFSVGMDIAQPGDVLAQEKINGITYFIDKNDEWFFSGHDLQVDFDKKADEPIYKFIEQTK</sequence>
<comment type="caution">
    <text evidence="1">The sequence shown here is derived from an EMBL/GenBank/DDBJ whole genome shotgun (WGS) entry which is preliminary data.</text>
</comment>
<evidence type="ECO:0000313" key="1">
    <source>
        <dbReference type="EMBL" id="MFD1799548.1"/>
    </source>
</evidence>
<organism evidence="1 2">
    <name type="scientific">Carnobacterium antarcticum</name>
    <dbReference type="NCBI Taxonomy" id="2126436"/>
    <lineage>
        <taxon>Bacteria</taxon>
        <taxon>Bacillati</taxon>
        <taxon>Bacillota</taxon>
        <taxon>Bacilli</taxon>
        <taxon>Lactobacillales</taxon>
        <taxon>Carnobacteriaceae</taxon>
        <taxon>Carnobacterium</taxon>
    </lineage>
</organism>
<reference evidence="2" key="1">
    <citation type="journal article" date="2019" name="Int. J. Syst. Evol. Microbiol.">
        <title>The Global Catalogue of Microorganisms (GCM) 10K type strain sequencing project: providing services to taxonomists for standard genome sequencing and annotation.</title>
        <authorList>
            <consortium name="The Broad Institute Genomics Platform"/>
            <consortium name="The Broad Institute Genome Sequencing Center for Infectious Disease"/>
            <person name="Wu L."/>
            <person name="Ma J."/>
        </authorList>
    </citation>
    <scope>NUCLEOTIDE SEQUENCE [LARGE SCALE GENOMIC DNA]</scope>
    <source>
        <strain evidence="2">KCTC 42143</strain>
    </source>
</reference>
<proteinExistence type="predicted"/>
<protein>
    <submittedName>
        <fullName evidence="1">HesB/YadR/YfhF family protein</fullName>
    </submittedName>
</protein>
<keyword evidence="2" id="KW-1185">Reference proteome</keyword>
<name>A0ABW4NMA8_9LACT</name>
<dbReference type="InterPro" id="IPR035903">
    <property type="entry name" value="HesB-like_dom_sf"/>
</dbReference>
<dbReference type="SUPFAM" id="SSF89360">
    <property type="entry name" value="HesB-like domain"/>
    <property type="match status" value="1"/>
</dbReference>
<gene>
    <name evidence="1" type="ORF">ACFSBK_06750</name>
</gene>
<dbReference type="Proteomes" id="UP001597285">
    <property type="component" value="Unassembled WGS sequence"/>
</dbReference>
<accession>A0ABW4NMA8</accession>
<dbReference type="RefSeq" id="WP_058918268.1">
    <property type="nucleotide sequence ID" value="NZ_JBHSQC010000025.1"/>
</dbReference>
<evidence type="ECO:0000313" key="2">
    <source>
        <dbReference type="Proteomes" id="UP001597285"/>
    </source>
</evidence>